<evidence type="ECO:0000313" key="3">
    <source>
        <dbReference type="Proteomes" id="UP000515819"/>
    </source>
</evidence>
<organism evidence="2 3">
    <name type="scientific">Wujia chipingensis</name>
    <dbReference type="NCBI Taxonomy" id="2763670"/>
    <lineage>
        <taxon>Bacteria</taxon>
        <taxon>Bacillati</taxon>
        <taxon>Bacillota</taxon>
        <taxon>Clostridia</taxon>
        <taxon>Lachnospirales</taxon>
        <taxon>Lachnospiraceae</taxon>
        <taxon>Wujia</taxon>
    </lineage>
</organism>
<gene>
    <name evidence="2" type="ORF">H9Q76_12150</name>
</gene>
<dbReference type="RefSeq" id="WP_055306277.1">
    <property type="nucleotide sequence ID" value="NZ_CP060632.1"/>
</dbReference>
<evidence type="ECO:0000259" key="1">
    <source>
        <dbReference type="Pfam" id="PF14082"/>
    </source>
</evidence>
<reference evidence="2 3" key="1">
    <citation type="submission" date="2020-08" db="EMBL/GenBank/DDBJ databases">
        <authorList>
            <person name="Liu C."/>
            <person name="Sun Q."/>
        </authorList>
    </citation>
    <scope>NUCLEOTIDE SEQUENCE [LARGE SCALE GENOMIC DNA]</scope>
    <source>
        <strain evidence="2 3">NSJ-4</strain>
    </source>
</reference>
<dbReference type="InterPro" id="IPR025359">
    <property type="entry name" value="SduA_C"/>
</dbReference>
<dbReference type="EMBL" id="CP060632">
    <property type="protein sequence ID" value="QNL99448.1"/>
    <property type="molecule type" value="Genomic_DNA"/>
</dbReference>
<dbReference type="KEGG" id="wcp:H9Q76_12150"/>
<dbReference type="AlphaFoldDB" id="A0A7G9FLL7"/>
<sequence>MSSKSIKVVCEEKCLNIIYSPAINFDVIEQNINDGTWIKGTFWVNKTNIVEINQDDESICFTIAKTKGNYYLLDREVFGIKHNISIEKKLNISDKWFITYPKTSVIKKIDELLQDDLCIVADENGEENYLPSRAFLELIEVFPNSYEVKKYVSSRISYLLSTYVEGVWKNKESYERYLEKKEANLPLSSFPNIKLMGYEMYKKAYDELELMLEDSMSYSEKEWQRRIYEIICVLYPKYIARFREIEVGTDGRHMKTPDFILVDSAGFVDILEIKKPDGIKVVSTTEYRNNYVASRDLEGAIVQIEKYIYILNHEGEARVKKIQDKVRNHLPSNFRLKVVNPQGILLLGRSNNLTDEQLFDFEIIKRQHKNIVDIMTYDDLLKRFRNILNQIK</sequence>
<accession>A0A7G9FLL7</accession>
<dbReference type="Proteomes" id="UP000515819">
    <property type="component" value="Chromosome"/>
</dbReference>
<proteinExistence type="predicted"/>
<keyword evidence="3" id="KW-1185">Reference proteome</keyword>
<name>A0A7G9FLL7_9FIRM</name>
<protein>
    <submittedName>
        <fullName evidence="2">DUF4263 domain-containing protein</fullName>
    </submittedName>
</protein>
<dbReference type="Pfam" id="PF14082">
    <property type="entry name" value="SduA_C"/>
    <property type="match status" value="1"/>
</dbReference>
<feature type="domain" description="Shedu protein SduA C-terminal" evidence="1">
    <location>
        <begin position="218"/>
        <end position="381"/>
    </location>
</feature>
<evidence type="ECO:0000313" key="2">
    <source>
        <dbReference type="EMBL" id="QNL99448.1"/>
    </source>
</evidence>